<proteinExistence type="predicted"/>
<dbReference type="GO" id="GO:0008408">
    <property type="term" value="F:3'-5' exonuclease activity"/>
    <property type="evidence" value="ECO:0007669"/>
    <property type="project" value="InterPro"/>
</dbReference>
<evidence type="ECO:0000256" key="4">
    <source>
        <dbReference type="ARBA" id="ARBA00022932"/>
    </source>
</evidence>
<dbReference type="GO" id="GO:0003887">
    <property type="term" value="F:DNA-directed DNA polymerase activity"/>
    <property type="evidence" value="ECO:0007669"/>
    <property type="project" value="UniProtKB-KW"/>
</dbReference>
<keyword evidence="1" id="KW-0808">Transferase</keyword>
<dbReference type="PANTHER" id="PTHR32294:SF0">
    <property type="entry name" value="DNA POLYMERASE III SUBUNIT ALPHA"/>
    <property type="match status" value="1"/>
</dbReference>
<protein>
    <submittedName>
        <fullName evidence="6">DNA polymerase III alpha chain</fullName>
    </submittedName>
</protein>
<evidence type="ECO:0000256" key="1">
    <source>
        <dbReference type="ARBA" id="ARBA00022679"/>
    </source>
</evidence>
<accession>A8F1V8</accession>
<keyword evidence="4" id="KW-0239">DNA-directed DNA polymerase</keyword>
<dbReference type="InterPro" id="IPR003323">
    <property type="entry name" value="OTU_dom"/>
</dbReference>
<evidence type="ECO:0000313" key="6">
    <source>
        <dbReference type="EMBL" id="ABV84894.1"/>
    </source>
</evidence>
<dbReference type="PROSITE" id="PS50802">
    <property type="entry name" value="OTU"/>
    <property type="match status" value="1"/>
</dbReference>
<dbReference type="InterPro" id="IPR040982">
    <property type="entry name" value="DNA_pol3_finger"/>
</dbReference>
<dbReference type="InterPro" id="IPR038765">
    <property type="entry name" value="Papain-like_cys_pep_sf"/>
</dbReference>
<evidence type="ECO:0000259" key="5">
    <source>
        <dbReference type="PROSITE" id="PS50802"/>
    </source>
</evidence>
<dbReference type="Pfam" id="PF17657">
    <property type="entry name" value="DNA_pol3_finger"/>
    <property type="match status" value="1"/>
</dbReference>
<dbReference type="EMBL" id="CP000683">
    <property type="protein sequence ID" value="ABV84894.1"/>
    <property type="molecule type" value="Genomic_DNA"/>
</dbReference>
<dbReference type="GO" id="GO:0006260">
    <property type="term" value="P:DNA replication"/>
    <property type="evidence" value="ECO:0007669"/>
    <property type="project" value="UniProtKB-KW"/>
</dbReference>
<keyword evidence="7" id="KW-1185">Reference proteome</keyword>
<evidence type="ECO:0000313" key="7">
    <source>
        <dbReference type="Proteomes" id="UP000001311"/>
    </source>
</evidence>
<dbReference type="RefSeq" id="WP_012152867.1">
    <property type="nucleotide sequence ID" value="NC_009900.1"/>
</dbReference>
<keyword evidence="3" id="KW-0235">DNA replication</keyword>
<feature type="domain" description="OTU" evidence="5">
    <location>
        <begin position="161"/>
        <end position="356"/>
    </location>
</feature>
<dbReference type="InterPro" id="IPR011708">
    <property type="entry name" value="DNA_pol3_alpha_NTPase_dom"/>
</dbReference>
<dbReference type="HOGENOM" id="CLU_226878_0_0_5"/>
<dbReference type="InterPro" id="IPR011989">
    <property type="entry name" value="ARM-like"/>
</dbReference>
<dbReference type="KEGG" id="rms:RMA_0751"/>
<name>A8F1V8_RICM5</name>
<dbReference type="SUPFAM" id="SSF54001">
    <property type="entry name" value="Cysteine proteinases"/>
    <property type="match status" value="1"/>
</dbReference>
<gene>
    <name evidence="6" type="primary">dnaE2</name>
    <name evidence="6" type="ordered locus">RMA_0751</name>
</gene>
<organism evidence="6 7">
    <name type="scientific">Rickettsia massiliae (strain Mtu5)</name>
    <dbReference type="NCBI Taxonomy" id="416276"/>
    <lineage>
        <taxon>Bacteria</taxon>
        <taxon>Pseudomonadati</taxon>
        <taxon>Pseudomonadota</taxon>
        <taxon>Alphaproteobacteria</taxon>
        <taxon>Rickettsiales</taxon>
        <taxon>Rickettsiaceae</taxon>
        <taxon>Rickettsieae</taxon>
        <taxon>Rickettsia</taxon>
        <taxon>spotted fever group</taxon>
    </lineage>
</organism>
<evidence type="ECO:0000256" key="2">
    <source>
        <dbReference type="ARBA" id="ARBA00022695"/>
    </source>
</evidence>
<dbReference type="Pfam" id="PF07733">
    <property type="entry name" value="DNA_pol3_alpha"/>
    <property type="match status" value="1"/>
</dbReference>
<reference evidence="6 7" key="1">
    <citation type="journal article" date="2007" name="Genome Res.">
        <title>Lateral gene transfer between obligate intracellular bacteria: evidence from the Rickettsia massiliae genome.</title>
        <authorList>
            <person name="Blanc G."/>
            <person name="Ogata H."/>
            <person name="Robert C."/>
            <person name="Audic S."/>
            <person name="Claverie J.-M."/>
            <person name="Raoult D."/>
        </authorList>
    </citation>
    <scope>NUCLEOTIDE SEQUENCE [LARGE SCALE GENOMIC DNA]</scope>
    <source>
        <strain evidence="7">Mtu5</strain>
    </source>
</reference>
<evidence type="ECO:0000256" key="3">
    <source>
        <dbReference type="ARBA" id="ARBA00022705"/>
    </source>
</evidence>
<sequence>MPYKLKLRNSANQNISPKILKRKQGSEQEGPEVKKLRKHSLADNSELVISGITNITPMKRVYDTSFQDFSTSNLDCKLSDSPIYYTIKRPRYTDSDRPQDSVVTWKTDLVTSTPRTTPNTKKLFFIDHDKSKQNAIDDKIILLNSQNQEQHKGQTTKENLGKKYDVPGDGNCLFWSIFFGYLLPVKNDIKEFATRCSKILPRHNIEEVKQYCNYLKLESLNTINRNETINSNETIGALIQELRKRAYEEVKVRPNIHGTPTKKDKMHNEWAQIMQNAQYNNDNVISDEFWGEEKGLNALAHLLDININVEPTGQKYPSQLNEYNKDTGKQTPLKVKSNITITLSLENNHYNFYYNDLQHNIPFNINNDSGIGDSFNLSAEVDDLTIVEEIKSTKGLKHLSICNKDNIAKSIKYADVDRVIPDHNVNDHIKNTSSPRKRKFLLEQENIPQKKVYNIQENVIQINVKENDFTNTKTSTRHFKKSKQSNQDIDYNKVPVIKYKNSADLNNILSQEVNKNSTNSNSNTEEYQKRLTEELNIIKQFDYAENFLIAANIVKICQYFDIRYQLIGSANSSLVAKALNIHTINPIEHQLLFEVFLSDDRQPDFDFYIDSEQRHIICNYLITHAYQGRAGWMMKKNNSLHQSAIGIKPVNSNLAIKNGNFTDYNKCTDIKGFIKFDLLSSKELYKFNQVCKQQTDVTKRDSLNDAKTYQLIANGDVQNLFQISKMGKVCKELHPTCFNDLVNLLAVNRSIPQIRNTNINILAGKQLSSLIDPLSVFSSTKGVILFKEQIMQAANRYFGVNVKNTYQFLKDLKDKKIGKDEKKQYIKKANIFTDQADQLFTELQKASSSVFSKAHAISCAKIIYNSAYVKAHYPELFKQVYNPPDNLVRRKLPSTDSLITLDDEVDNTLDNSTCDQNNDQAANDSIRKSCISLGVLYQLELLMLILNRVSHQHDFLLATEEVSTGKFDDITIRYQSQNKGIYIQAKYIDVEEAYNSIGSTKLFPKGKRQHTAMFSIQRYFEFFVKEINNGKLSDAEYLIIYTNANLDTKKDILKSFFLEHYNIKVDKKNIDGEEYKILRDLLYIKNASNINKKQGFYKLSQESKGKILKLLKCPDHDKKLKDSFLDKLILAVNQPNVRELIDVIESEMVQNNELSKDSYNILQDNIFSWAAQSKGYYITEKNVKEFFKENKLPQDNDLTEQYSKHYWCNALIATTQYRFTLCTFLLCRGFIVHPSDELRIEIKENQPHRLNDIYLHDASKTTYIHIKSTIEPVSWDEVIASITKYFNALIKTAQNNVKDKDIVYYINIKEIEEKNLHVIDIENSEYQTLKNYLYINNKSEESGFYQLSQEARQEILEQLKNKTDFIKLKKIYKQLFNKLVLAVNQPNSIELSSIIKLEMKPYYDLNINYTTLQKALLSWLVSYDRNHDISNNNWENFITEKSNKIANQSIHSIDNRIKNAFVNAIVGDTGICNFRDLRDFLKTEEGNTMFNVFHQNKIEHHVSSILSNTGANVKKIFKEFYNILFNKDGQKTNLLKYFTEDRTVLCSISSMLCGAGAKAPEALKALHDMLSTTIPNGKQTYLQFFVKKKIMPNISSMLCGAGAKAPEALKALHDMLSTTIPNGKQTYLQFFVKKKIMPNISSMLCGAGDKAPEALKALHDMLSTTIPNGKQTYLQFFVKKKIMPNISSMLCGAGDKAPEALKALHDMLSTTIPNGEQTYLQFFVEKKIMPNISSMLCGAGAKAPEALKALHDMLSTTIPNGEQTYLQFFVEKKIMPNISSMLHGAGAKAPEALKALHDMLSTTIPNGEQTYLQFFVEKKIMPNISSMLHGAGDKAPEALKALHDMLSTTIPNGEQTYLQFFVEKKIMPNISSMLCGAGDKAPEALKALHDMLSTTIPNGEQTYLQFFVEKKIMPNISSMLHGAGAKAPEALKALHDMLSTTIPNGEQTYLQFFVEKKIMPNISSMLCGAGAKAPEALKALHDMLSTTIPNGEQTYLQFFVEKKIMPNISSMLCGAGDKAPEALKALHDMLSTTIPNGEQTYLQFFVEKKIMPNISSMLNGAGAKAPEALKALHDMLSTTIPNGEQTYLQFFVEKKIIPNISSMLHGAGAKAPEALKALHDMLSTTIPNGEQTYLQFFVEKKIMPNISSMLCGAGAKAPEALKALHDMLSTTIPNGEQTYLQFFVEKKIMPNISSMLCGAGAKAPEALKALHDMLSTTIPNGEQTYLQFFVEKKIMPNISSMLHGAGAKAPEALKALHDMLSTTIPNGEQTYLQFFVEKKIMPNISSMLCGAGAKAPEALKALHDMLSTTIPNGEQTYLQFFVEKKIMPNISSMLCGAGAKAPEALKALHDMLSTTIPNGEQTYLQFFVEKKIMPNISSMLNGAGAKAPEALKALITVLSNPIKDNGKQTYLQFFVEKKIMPNISSMLHGAGAKAPEALKALITVLSNPIKDNGKQTYLQFFVEKKIMPNISSMLNGAGAKAPEALKALHDMLSTTIPNGEQTYLQFFVEKKIMPNISSMLNGAGAKAPEAFKKICDILLKSLVCDTEIDDDDVEQLYNDLSNIFNNGKKGAKILNDLKDLIKNYKNYEDIGGVIYKEGKGMDLESIKYNIQLMRELGLQIDPVLDTISIKRVISHYNQYLSILLIKGDNNAHAAVFLKKDDIISIIDPLSTKSEFSDSLEEIMKDIIDSGIKVNILYSGLQQVNSSTCVDISLILIKNIADGLSDIRLEKDIVKIISNVRDMTYNMLSEENQEKISLQDKKEENNNFQEHINHENNVAIFSELIAEVNYFHDLC</sequence>
<keyword evidence="2" id="KW-0548">Nucleotidyltransferase</keyword>
<dbReference type="Proteomes" id="UP000001311">
    <property type="component" value="Chromosome"/>
</dbReference>
<dbReference type="PANTHER" id="PTHR32294">
    <property type="entry name" value="DNA POLYMERASE III SUBUNIT ALPHA"/>
    <property type="match status" value="1"/>
</dbReference>
<dbReference type="InterPro" id="IPR004805">
    <property type="entry name" value="DnaE2/DnaE/PolC"/>
</dbReference>
<dbReference type="Gene3D" id="1.25.10.10">
    <property type="entry name" value="Leucine-rich Repeat Variant"/>
    <property type="match status" value="2"/>
</dbReference>
<dbReference type="Gene3D" id="3.90.70.80">
    <property type="match status" value="1"/>
</dbReference>